<protein>
    <submittedName>
        <fullName evidence="3">Predicted protein</fullName>
    </submittedName>
</protein>
<feature type="compositionally biased region" description="Basic and acidic residues" evidence="2">
    <location>
        <begin position="72"/>
        <end position="81"/>
    </location>
</feature>
<feature type="region of interest" description="Disordered" evidence="2">
    <location>
        <begin position="735"/>
        <end position="773"/>
    </location>
</feature>
<dbReference type="RefSeq" id="XP_003058464.1">
    <property type="nucleotide sequence ID" value="XM_003058418.1"/>
</dbReference>
<keyword evidence="4" id="KW-1185">Reference proteome</keyword>
<feature type="compositionally biased region" description="Basic and acidic residues" evidence="2">
    <location>
        <begin position="37"/>
        <end position="58"/>
    </location>
</feature>
<feature type="region of interest" description="Disordered" evidence="2">
    <location>
        <begin position="565"/>
        <end position="686"/>
    </location>
</feature>
<feature type="region of interest" description="Disordered" evidence="2">
    <location>
        <begin position="1"/>
        <end position="81"/>
    </location>
</feature>
<feature type="compositionally biased region" description="Low complexity" evidence="2">
    <location>
        <begin position="524"/>
        <end position="534"/>
    </location>
</feature>
<proteinExistence type="predicted"/>
<feature type="compositionally biased region" description="Polar residues" evidence="2">
    <location>
        <begin position="675"/>
        <end position="686"/>
    </location>
</feature>
<reference evidence="3 4" key="1">
    <citation type="journal article" date="2009" name="Science">
        <title>Green evolution and dynamic adaptations revealed by genomes of the marine picoeukaryotes Micromonas.</title>
        <authorList>
            <person name="Worden A.Z."/>
            <person name="Lee J.H."/>
            <person name="Mock T."/>
            <person name="Rouze P."/>
            <person name="Simmons M.P."/>
            <person name="Aerts A.L."/>
            <person name="Allen A.E."/>
            <person name="Cuvelier M.L."/>
            <person name="Derelle E."/>
            <person name="Everett M.V."/>
            <person name="Foulon E."/>
            <person name="Grimwood J."/>
            <person name="Gundlach H."/>
            <person name="Henrissat B."/>
            <person name="Napoli C."/>
            <person name="McDonald S.M."/>
            <person name="Parker M.S."/>
            <person name="Rombauts S."/>
            <person name="Salamov A."/>
            <person name="Von Dassow P."/>
            <person name="Badger J.H."/>
            <person name="Coutinho P.M."/>
            <person name="Demir E."/>
            <person name="Dubchak I."/>
            <person name="Gentemann C."/>
            <person name="Eikrem W."/>
            <person name="Gready J.E."/>
            <person name="John U."/>
            <person name="Lanier W."/>
            <person name="Lindquist E.A."/>
            <person name="Lucas S."/>
            <person name="Mayer K.F."/>
            <person name="Moreau H."/>
            <person name="Not F."/>
            <person name="Otillar R."/>
            <person name="Panaud O."/>
            <person name="Pangilinan J."/>
            <person name="Paulsen I."/>
            <person name="Piegu B."/>
            <person name="Poliakov A."/>
            <person name="Robbens S."/>
            <person name="Schmutz J."/>
            <person name="Toulza E."/>
            <person name="Wyss T."/>
            <person name="Zelensky A."/>
            <person name="Zhou K."/>
            <person name="Armbrust E.V."/>
            <person name="Bhattacharya D."/>
            <person name="Goodenough U.W."/>
            <person name="Van de Peer Y."/>
            <person name="Grigoriev I.V."/>
        </authorList>
    </citation>
    <scope>NUCLEOTIDE SEQUENCE [LARGE SCALE GENOMIC DNA]</scope>
    <source>
        <strain evidence="3 4">CCMP1545</strain>
    </source>
</reference>
<evidence type="ECO:0000256" key="1">
    <source>
        <dbReference type="SAM" id="Coils"/>
    </source>
</evidence>
<dbReference type="EMBL" id="GG663739">
    <property type="protein sequence ID" value="EEH56919.1"/>
    <property type="molecule type" value="Genomic_DNA"/>
</dbReference>
<feature type="region of interest" description="Disordered" evidence="2">
    <location>
        <begin position="116"/>
        <end position="199"/>
    </location>
</feature>
<dbReference type="Proteomes" id="UP000001876">
    <property type="component" value="Unassembled WGS sequence"/>
</dbReference>
<sequence length="830" mass="87767">MGKKGDRRARAPATDGGETSEASAEPEPEPPAGMGAFEREYEARLGDGDAEEQKRQRSETTTTTTTTTTRPASDDARADDAEVHTGGVILRLNAKLKAANAERDAMKRAHDAMARDLEARRVDPSAARAAGRHLTTNRAHSLTRPHPSLSPSSPVHHRATQAAGNEIERLTRELSTAKRAPPPSPSPLERRAREADASAAAAKAAAAEARAALARAQISTRAMKDDLDAATRDRAAAERVAAAAKDELAVAAKDLARLRLALAARGNVEAKGAFYYHTESLAFNPDTPRRLSTPLLTPFNSAPTFSLVRTDPKAAAVMDDAAKRLAAAEHRAIAKGDEIAASVAREALSAASESRDAIAKDIAPAEETLARVRRDFSDAKAKWDAERVATTGALEKAQKEHSARILELEKTWQMRLTEEVQRATRTANERARVSATDAATSAAKAAGYDAVKSERDELLRGMTPLEMAARDVARVNAKLTQKLVDVRYLAASLTYDREEEEEEEADARRRNSVNSVASPPPPSTTTTRRISASSALGMDDTHARSVVKSTSSGYMTTTVVAKKKIATAPPPALRRRAPTPTPTLARPRLASASADRPRVGSAASWGAGPSTTPPAATSSRRGDVKPGVGLSKRAPVRVASLAPPSASSRRRQPPPPSAGDDGLRRARFNRKPGIPSTSTRGGMGTSVSATGGGFEYASAKTYGASPGAQVKSVYGSGSAAGPRRADLARFDALELDGDTPPRAPAEKNIVPNIRPPPEVDPGPGGGDPGMRRLDASLRGEFDALRAEYGDLLRKATSGGAGVGDLARSLEDVIARLEEKSAQIAGLQRIR</sequence>
<feature type="compositionally biased region" description="Low complexity" evidence="2">
    <location>
        <begin position="140"/>
        <end position="154"/>
    </location>
</feature>
<feature type="coiled-coil region" evidence="1">
    <location>
        <begin position="227"/>
        <end position="261"/>
    </location>
</feature>
<dbReference type="KEGG" id="mpp:MICPUCDRAFT_58021"/>
<evidence type="ECO:0000313" key="4">
    <source>
        <dbReference type="Proteomes" id="UP000001876"/>
    </source>
</evidence>
<feature type="compositionally biased region" description="Polar residues" evidence="2">
    <location>
        <begin position="609"/>
        <end position="619"/>
    </location>
</feature>
<evidence type="ECO:0000256" key="2">
    <source>
        <dbReference type="SAM" id="MobiDB-lite"/>
    </source>
</evidence>
<feature type="compositionally biased region" description="Basic and acidic residues" evidence="2">
    <location>
        <begin position="166"/>
        <end position="176"/>
    </location>
</feature>
<feature type="region of interest" description="Disordered" evidence="2">
    <location>
        <begin position="496"/>
        <end position="549"/>
    </location>
</feature>
<name>C1MTC6_MICPC</name>
<accession>C1MTC6</accession>
<feature type="coiled-coil region" evidence="1">
    <location>
        <begin position="89"/>
        <end position="116"/>
    </location>
</feature>
<dbReference type="OMA" id="RRTTIMQ"/>
<evidence type="ECO:0000313" key="3">
    <source>
        <dbReference type="EMBL" id="EEH56919.1"/>
    </source>
</evidence>
<dbReference type="AlphaFoldDB" id="C1MTC6"/>
<gene>
    <name evidence="3" type="ORF">MICPUCDRAFT_58021</name>
</gene>
<feature type="compositionally biased region" description="Low complexity" evidence="2">
    <location>
        <begin position="60"/>
        <end position="69"/>
    </location>
</feature>
<keyword evidence="1" id="KW-0175">Coiled coil</keyword>
<dbReference type="GeneID" id="9684281"/>
<feature type="compositionally biased region" description="Low complexity" evidence="2">
    <location>
        <begin position="636"/>
        <end position="647"/>
    </location>
</feature>
<feature type="compositionally biased region" description="Low complexity" evidence="2">
    <location>
        <begin position="16"/>
        <end position="25"/>
    </location>
</feature>
<organism evidence="4">
    <name type="scientific">Micromonas pusilla (strain CCMP1545)</name>
    <name type="common">Picoplanktonic green alga</name>
    <dbReference type="NCBI Taxonomy" id="564608"/>
    <lineage>
        <taxon>Eukaryota</taxon>
        <taxon>Viridiplantae</taxon>
        <taxon>Chlorophyta</taxon>
        <taxon>Mamiellophyceae</taxon>
        <taxon>Mamiellales</taxon>
        <taxon>Mamiellaceae</taxon>
        <taxon>Micromonas</taxon>
    </lineage>
</organism>